<accession>V7AI39</accession>
<dbReference type="EMBL" id="CM002298">
    <property type="protein sequence ID" value="ESW05267.1"/>
    <property type="molecule type" value="Genomic_DNA"/>
</dbReference>
<dbReference type="Gramene" id="ESW05267">
    <property type="protein sequence ID" value="ESW05267"/>
    <property type="gene ID" value="PHAVU_011G165800g"/>
</dbReference>
<protein>
    <submittedName>
        <fullName evidence="1">Uncharacterized protein</fullName>
    </submittedName>
</protein>
<keyword evidence="2" id="KW-1185">Reference proteome</keyword>
<evidence type="ECO:0000313" key="2">
    <source>
        <dbReference type="Proteomes" id="UP000000226"/>
    </source>
</evidence>
<reference evidence="2" key="1">
    <citation type="journal article" date="2014" name="Nat. Genet.">
        <title>A reference genome for common bean and genome-wide analysis of dual domestications.</title>
        <authorList>
            <person name="Schmutz J."/>
            <person name="McClean P.E."/>
            <person name="Mamidi S."/>
            <person name="Wu G.A."/>
            <person name="Cannon S.B."/>
            <person name="Grimwood J."/>
            <person name="Jenkins J."/>
            <person name="Shu S."/>
            <person name="Song Q."/>
            <person name="Chavarro C."/>
            <person name="Torres-Torres M."/>
            <person name="Geffroy V."/>
            <person name="Moghaddam S.M."/>
            <person name="Gao D."/>
            <person name="Abernathy B."/>
            <person name="Barry K."/>
            <person name="Blair M."/>
            <person name="Brick M.A."/>
            <person name="Chovatia M."/>
            <person name="Gepts P."/>
            <person name="Goodstein D.M."/>
            <person name="Gonzales M."/>
            <person name="Hellsten U."/>
            <person name="Hyten D.L."/>
            <person name="Jia G."/>
            <person name="Kelly J.D."/>
            <person name="Kudrna D."/>
            <person name="Lee R."/>
            <person name="Richard M.M."/>
            <person name="Miklas P.N."/>
            <person name="Osorno J.M."/>
            <person name="Rodrigues J."/>
            <person name="Thareau V."/>
            <person name="Urrea C.A."/>
            <person name="Wang M."/>
            <person name="Yu Y."/>
            <person name="Zhang M."/>
            <person name="Wing R.A."/>
            <person name="Cregan P.B."/>
            <person name="Rokhsar D.S."/>
            <person name="Jackson S.A."/>
        </authorList>
    </citation>
    <scope>NUCLEOTIDE SEQUENCE [LARGE SCALE GENOMIC DNA]</scope>
    <source>
        <strain evidence="2">cv. G19833</strain>
    </source>
</reference>
<dbReference type="Proteomes" id="UP000000226">
    <property type="component" value="Chromosome 11"/>
</dbReference>
<sequence length="101" mass="11274">MLPEESTTLDHGALKNTNPVPYFIQKIPTSSNNPQQTKSVIDARNLVLTKPSTAINIKQKRQKKASSCFLAIKITTFMFPTNGHSHKIFLIIDGRLCLANH</sequence>
<evidence type="ECO:0000313" key="1">
    <source>
        <dbReference type="EMBL" id="ESW05267.1"/>
    </source>
</evidence>
<organism evidence="1 2">
    <name type="scientific">Phaseolus vulgaris</name>
    <name type="common">Kidney bean</name>
    <name type="synonym">French bean</name>
    <dbReference type="NCBI Taxonomy" id="3885"/>
    <lineage>
        <taxon>Eukaryota</taxon>
        <taxon>Viridiplantae</taxon>
        <taxon>Streptophyta</taxon>
        <taxon>Embryophyta</taxon>
        <taxon>Tracheophyta</taxon>
        <taxon>Spermatophyta</taxon>
        <taxon>Magnoliopsida</taxon>
        <taxon>eudicotyledons</taxon>
        <taxon>Gunneridae</taxon>
        <taxon>Pentapetalae</taxon>
        <taxon>rosids</taxon>
        <taxon>fabids</taxon>
        <taxon>Fabales</taxon>
        <taxon>Fabaceae</taxon>
        <taxon>Papilionoideae</taxon>
        <taxon>50 kb inversion clade</taxon>
        <taxon>NPAAA clade</taxon>
        <taxon>indigoferoid/millettioid clade</taxon>
        <taxon>Phaseoleae</taxon>
        <taxon>Phaseolus</taxon>
    </lineage>
</organism>
<name>V7AI39_PHAVU</name>
<proteinExistence type="predicted"/>
<gene>
    <name evidence="1" type="ORF">PHAVU_011G165800g</name>
</gene>
<dbReference type="AlphaFoldDB" id="V7AI39"/>